<dbReference type="InterPro" id="IPR007889">
    <property type="entry name" value="HTH_Psq"/>
</dbReference>
<dbReference type="SUPFAM" id="SSF48295">
    <property type="entry name" value="TrpR-like"/>
    <property type="match status" value="1"/>
</dbReference>
<evidence type="ECO:0000313" key="2">
    <source>
        <dbReference type="EMBL" id="AZB20485.1"/>
    </source>
</evidence>
<protein>
    <submittedName>
        <fullName evidence="2">Transposase</fullName>
    </submittedName>
</protein>
<dbReference type="Proteomes" id="UP000269015">
    <property type="component" value="Chromosome"/>
</dbReference>
<dbReference type="AlphaFoldDB" id="A0AAD1DX36"/>
<proteinExistence type="predicted"/>
<dbReference type="EMBL" id="CP033930">
    <property type="protein sequence ID" value="AZB20485.1"/>
    <property type="molecule type" value="Genomic_DNA"/>
</dbReference>
<gene>
    <name evidence="2" type="ORF">EG352_07870</name>
</gene>
<evidence type="ECO:0000259" key="1">
    <source>
        <dbReference type="Pfam" id="PF04218"/>
    </source>
</evidence>
<name>A0AAD1DX36_CHRID</name>
<dbReference type="Pfam" id="PF04218">
    <property type="entry name" value="CENP-B_N"/>
    <property type="match status" value="1"/>
</dbReference>
<feature type="domain" description="HTH psq-type" evidence="1">
    <location>
        <begin position="113"/>
        <end position="139"/>
    </location>
</feature>
<dbReference type="GO" id="GO:0043565">
    <property type="term" value="F:sequence-specific DNA binding"/>
    <property type="evidence" value="ECO:0007669"/>
    <property type="project" value="InterPro"/>
</dbReference>
<sequence>MDFKNLNIGQLIQTRVDELNIKMSRICNFFRCTETDINEMYKRVDLPSDLLLKWSKLLEYDFFRLYSQHLILFSPPRSNEYSSATVTAKSHLPQFRKHVYTKEIIEFILETITAGEKTKNEVMRDYKIPKATLYKWIDKYQK</sequence>
<organism evidence="2 3">
    <name type="scientific">Chryseobacterium indologenes</name>
    <name type="common">Flavobacterium indologenes</name>
    <dbReference type="NCBI Taxonomy" id="253"/>
    <lineage>
        <taxon>Bacteria</taxon>
        <taxon>Pseudomonadati</taxon>
        <taxon>Bacteroidota</taxon>
        <taxon>Flavobacteriia</taxon>
        <taxon>Flavobacteriales</taxon>
        <taxon>Weeksellaceae</taxon>
        <taxon>Chryseobacterium group</taxon>
        <taxon>Chryseobacterium</taxon>
    </lineage>
</organism>
<dbReference type="InterPro" id="IPR010921">
    <property type="entry name" value="Trp_repressor/repl_initiator"/>
</dbReference>
<accession>A0AAD1DX36</accession>
<reference evidence="2 3" key="1">
    <citation type="submission" date="2018-11" db="EMBL/GenBank/DDBJ databases">
        <title>Proposal to divide the Flavobacteriaceae and reorganize its genera based on Amino Acid Identity values calculated from whole genome sequences.</title>
        <authorList>
            <person name="Nicholson A.C."/>
            <person name="Gulvik C.A."/>
            <person name="Whitney A.M."/>
            <person name="Humrighouse B.W."/>
            <person name="Bell M."/>
            <person name="Holmes B."/>
            <person name="Steigerwalt A.G."/>
            <person name="Villarma A."/>
            <person name="Sheth M."/>
            <person name="Batra D."/>
            <person name="Pryor J."/>
            <person name="Bernardet J.-F."/>
            <person name="Hugo C."/>
            <person name="Kampfer P."/>
            <person name="Newman J."/>
            <person name="McQuiston J.R."/>
        </authorList>
    </citation>
    <scope>NUCLEOTIDE SEQUENCE [LARGE SCALE GENOMIC DNA]</scope>
    <source>
        <strain evidence="2 3">H5559</strain>
    </source>
</reference>
<evidence type="ECO:0000313" key="3">
    <source>
        <dbReference type="Proteomes" id="UP000269015"/>
    </source>
</evidence>
<dbReference type="Gene3D" id="1.10.10.60">
    <property type="entry name" value="Homeodomain-like"/>
    <property type="match status" value="1"/>
</dbReference>